<dbReference type="KEGG" id="amus:LMH87_002336"/>
<dbReference type="EMBL" id="JAJHUN010000010">
    <property type="protein sequence ID" value="KAJ4147834.1"/>
    <property type="molecule type" value="Genomic_DNA"/>
</dbReference>
<organism evidence="1 2">
    <name type="scientific">Akanthomyces muscarius</name>
    <name type="common">Entomopathogenic fungus</name>
    <name type="synonym">Lecanicillium muscarium</name>
    <dbReference type="NCBI Taxonomy" id="2231603"/>
    <lineage>
        <taxon>Eukaryota</taxon>
        <taxon>Fungi</taxon>
        <taxon>Dikarya</taxon>
        <taxon>Ascomycota</taxon>
        <taxon>Pezizomycotina</taxon>
        <taxon>Sordariomycetes</taxon>
        <taxon>Hypocreomycetidae</taxon>
        <taxon>Hypocreales</taxon>
        <taxon>Cordycipitaceae</taxon>
        <taxon>Akanthomyces</taxon>
    </lineage>
</organism>
<proteinExistence type="predicted"/>
<dbReference type="GeneID" id="80889495"/>
<dbReference type="RefSeq" id="XP_056050775.1">
    <property type="nucleotide sequence ID" value="XM_056193772.1"/>
</dbReference>
<accession>A0A9W8UJB2</accession>
<evidence type="ECO:0000313" key="2">
    <source>
        <dbReference type="Proteomes" id="UP001144673"/>
    </source>
</evidence>
<gene>
    <name evidence="1" type="ORF">LMH87_002336</name>
</gene>
<dbReference type="AlphaFoldDB" id="A0A9W8UJB2"/>
<sequence>MTRAIAVNIEYVSKYIMLQFSTALSAFEPVFAARVSIDWLDVMDVDEATALTGIDAPMCTNLLSSAVRILSAMRVLVLLCGLRGNFDEALTHIRNGFYLSISDIDYDQSRGHVFDEKEWHPVLCIHSNSPLIPLLQVEIGDDVVMPIQTIIFKTESHDQGWSDVHWEHGSYRQSYTWFEMRVKYPVRPGSSDTTAGLTYEYSEAINVQYNDGEMAWDKFNDNFEHMVDVVGYIIKLQEREALNYSSPSLTESLQFRSVIGLPMVAVGHICRVPHVRTRGIALLQSIPFTDGILDSTFFIALTQEQQRTR</sequence>
<protein>
    <submittedName>
        <fullName evidence="1">Uncharacterized protein</fullName>
    </submittedName>
</protein>
<reference evidence="1" key="1">
    <citation type="journal article" date="2023" name="Access Microbiol">
        <title>De-novo genome assembly for Akanthomyces muscarius, a biocontrol agent of insect agricultural pests.</title>
        <authorList>
            <person name="Erdos Z."/>
            <person name="Studholme D.J."/>
            <person name="Raymond B."/>
            <person name="Sharma M."/>
        </authorList>
    </citation>
    <scope>NUCLEOTIDE SEQUENCE</scope>
    <source>
        <strain evidence="1">Ve6</strain>
    </source>
</reference>
<keyword evidence="2" id="KW-1185">Reference proteome</keyword>
<dbReference type="Proteomes" id="UP001144673">
    <property type="component" value="Chromosome 3"/>
</dbReference>
<comment type="caution">
    <text evidence="1">The sequence shown here is derived from an EMBL/GenBank/DDBJ whole genome shotgun (WGS) entry which is preliminary data.</text>
</comment>
<evidence type="ECO:0000313" key="1">
    <source>
        <dbReference type="EMBL" id="KAJ4147834.1"/>
    </source>
</evidence>
<name>A0A9W8UJB2_AKAMU</name>